<keyword evidence="3" id="KW-1185">Reference proteome</keyword>
<feature type="region of interest" description="Disordered" evidence="1">
    <location>
        <begin position="211"/>
        <end position="230"/>
    </location>
</feature>
<accession>A0AAD4EPT3</accession>
<evidence type="ECO:0000313" key="3">
    <source>
        <dbReference type="Proteomes" id="UP001197093"/>
    </source>
</evidence>
<dbReference type="EMBL" id="JAHCVI010000005">
    <property type="protein sequence ID" value="KAG7285209.1"/>
    <property type="molecule type" value="Genomic_DNA"/>
</dbReference>
<proteinExistence type="predicted"/>
<name>A0AAD4EPT3_9PEZI</name>
<gene>
    <name evidence="2" type="ORF">NEMBOFW57_009830</name>
</gene>
<dbReference type="AlphaFoldDB" id="A0AAD4EPT3"/>
<protein>
    <submittedName>
        <fullName evidence="2">Uncharacterized protein</fullName>
    </submittedName>
</protein>
<evidence type="ECO:0000313" key="2">
    <source>
        <dbReference type="EMBL" id="KAG7285209.1"/>
    </source>
</evidence>
<organism evidence="2 3">
    <name type="scientific">Staphylotrichum longicolle</name>
    <dbReference type="NCBI Taxonomy" id="669026"/>
    <lineage>
        <taxon>Eukaryota</taxon>
        <taxon>Fungi</taxon>
        <taxon>Dikarya</taxon>
        <taxon>Ascomycota</taxon>
        <taxon>Pezizomycotina</taxon>
        <taxon>Sordariomycetes</taxon>
        <taxon>Sordariomycetidae</taxon>
        <taxon>Sordariales</taxon>
        <taxon>Chaetomiaceae</taxon>
        <taxon>Staphylotrichum</taxon>
    </lineage>
</organism>
<evidence type="ECO:0000256" key="1">
    <source>
        <dbReference type="SAM" id="MobiDB-lite"/>
    </source>
</evidence>
<dbReference type="Proteomes" id="UP001197093">
    <property type="component" value="Unassembled WGS sequence"/>
</dbReference>
<feature type="region of interest" description="Disordered" evidence="1">
    <location>
        <begin position="283"/>
        <end position="322"/>
    </location>
</feature>
<sequence>MAAHQAQQRTTLDLLDLPDELVDQILVEVKYGAPAPTFDLDGLQFYENLTTNTDALAIQRVRLTCRRLASRALPLLLPVASVSICDPASVDRVEQIAGHPALAPYVKAVRVCFGFYEAELAADARRLADRLLNSMKFQDWAAFRQGGHVMQWMYGSQETLDPKAEDSEGMRLLRKQHAEYRRRYEAQQHLAPSVVDRIAAAVARMPRATRLVLDDGPDPGTPPPPAPATQERWLIAPTTWATAFKLGRATPPIETLFALPAAIHGAGVTLTALRIHRLRLPSEFPSGFPSDPEDEEDLPTYRSPRPSSPSPDPPSRTSRRPPGRLLLLRTFEFTPLYDPNSWLSASPTHLQWPGMSTYRARAPASTSIDLQMIRAGIPHELAMPPPSSPDDTSPPPAWRAIRTLHLRDGALEARTLTAFLSATRATLRALRLDGMRLCSQPAGPWPGTQAPFSWARVLDQLREHCLDVATSADAAAAGQGGQKMVVRIRRPEGAEFDDQAVDAEDLAALGALFDEEVEGGGLSAVDEFVQGLRGANPIVELGKTKLLYP</sequence>
<comment type="caution">
    <text evidence="2">The sequence shown here is derived from an EMBL/GenBank/DDBJ whole genome shotgun (WGS) entry which is preliminary data.</text>
</comment>
<reference evidence="2" key="1">
    <citation type="submission" date="2023-02" db="EMBL/GenBank/DDBJ databases">
        <authorList>
            <person name="Palmer J.M."/>
        </authorList>
    </citation>
    <scope>NUCLEOTIDE SEQUENCE</scope>
    <source>
        <strain evidence="2">FW57</strain>
    </source>
</reference>